<accession>A9VSL7</accession>
<dbReference type="HOGENOM" id="CLU_071415_2_3_9"/>
<reference evidence="8 9" key="1">
    <citation type="journal article" date="2008" name="Chem. Biol. Interact.">
        <title>Extending the Bacillus cereus group genomics to putative food-borne pathogens of different toxicity.</title>
        <authorList>
            <person name="Lapidus A."/>
            <person name="Goltsman E."/>
            <person name="Auger S."/>
            <person name="Galleron N."/>
            <person name="Segurens B."/>
            <person name="Dossat C."/>
            <person name="Land M.L."/>
            <person name="Broussolle V."/>
            <person name="Brillard J."/>
            <person name="Guinebretiere M.H."/>
            <person name="Sanchis V."/>
            <person name="Nguen-The C."/>
            <person name="Lereclus D."/>
            <person name="Richardson P."/>
            <person name="Wincker P."/>
            <person name="Weissenbach J."/>
            <person name="Ehrlich S.D."/>
            <person name="Sorokin A."/>
        </authorList>
    </citation>
    <scope>NUCLEOTIDE SEQUENCE [LARGE SCALE GENOMIC DNA]</scope>
    <source>
        <strain evidence="8 9">KBAB4</strain>
    </source>
</reference>
<evidence type="ECO:0000259" key="7">
    <source>
        <dbReference type="SMART" id="SM00226"/>
    </source>
</evidence>
<dbReference type="FunFam" id="3.40.50.2300:FF:000113">
    <property type="entry name" value="Low molecular weight protein-tyrosine-phosphatase"/>
    <property type="match status" value="1"/>
</dbReference>
<feature type="domain" description="Phosphotyrosine protein phosphatase I" evidence="7">
    <location>
        <begin position="22"/>
        <end position="165"/>
    </location>
</feature>
<dbReference type="Pfam" id="PF01451">
    <property type="entry name" value="LMWPc"/>
    <property type="match status" value="1"/>
</dbReference>
<evidence type="ECO:0000256" key="4">
    <source>
        <dbReference type="ARBA" id="ARBA00022912"/>
    </source>
</evidence>
<dbReference type="InterPro" id="IPR023485">
    <property type="entry name" value="Ptyr_pPase"/>
</dbReference>
<feature type="active site" evidence="6">
    <location>
        <position position="32"/>
    </location>
</feature>
<evidence type="ECO:0000256" key="2">
    <source>
        <dbReference type="ARBA" id="ARBA00013064"/>
    </source>
</evidence>
<evidence type="ECO:0000256" key="6">
    <source>
        <dbReference type="PIRSR" id="PIRSR617867-1"/>
    </source>
</evidence>
<dbReference type="eggNOG" id="COG0394">
    <property type="taxonomic scope" value="Bacteria"/>
</dbReference>
<dbReference type="Gene3D" id="3.40.50.2300">
    <property type="match status" value="1"/>
</dbReference>
<evidence type="ECO:0000256" key="3">
    <source>
        <dbReference type="ARBA" id="ARBA00022801"/>
    </source>
</evidence>
<dbReference type="InterPro" id="IPR036196">
    <property type="entry name" value="Ptyr_pPase_sf"/>
</dbReference>
<name>A9VSL7_BACMK</name>
<keyword evidence="3" id="KW-0378">Hydrolase</keyword>
<comment type="catalytic activity">
    <reaction evidence="5">
        <text>O-phospho-L-tyrosyl-[protein] + H2O = L-tyrosyl-[protein] + phosphate</text>
        <dbReference type="Rhea" id="RHEA:10684"/>
        <dbReference type="Rhea" id="RHEA-COMP:10136"/>
        <dbReference type="Rhea" id="RHEA-COMP:20101"/>
        <dbReference type="ChEBI" id="CHEBI:15377"/>
        <dbReference type="ChEBI" id="CHEBI:43474"/>
        <dbReference type="ChEBI" id="CHEBI:46858"/>
        <dbReference type="ChEBI" id="CHEBI:61978"/>
        <dbReference type="EC" id="3.1.3.48"/>
    </reaction>
</comment>
<keyword evidence="4" id="KW-0904">Protein phosphatase</keyword>
<feature type="active site" description="Nucleophile" evidence="6">
    <location>
        <position position="26"/>
    </location>
</feature>
<dbReference type="GO" id="GO:0004725">
    <property type="term" value="F:protein tyrosine phosphatase activity"/>
    <property type="evidence" value="ECO:0007669"/>
    <property type="project" value="UniProtKB-EC"/>
</dbReference>
<comment type="similarity">
    <text evidence="1">Belongs to the low molecular weight phosphotyrosine protein phosphatase family.</text>
</comment>
<dbReference type="KEGG" id="bwe:BcerKBAB4_0387"/>
<sequence length="172" mass="19437">MFILYKYIVRNAPRREETKYGPSIVCLGNICRSPMAEAIFRDLVVKEGLEEKIVIDSAGTGDWHIGHPPHKGTKKILKENEVSFEGIKARQVEKEDLTKFDYIIAMDNKNIADLKSFGKTEGYIGRLSDFVPDGGWTDVPDPYFTGNFQEVYDLVTEGCAKLVAFIRNEQGI</sequence>
<dbReference type="RefSeq" id="WP_012260263.1">
    <property type="nucleotide sequence ID" value="NC_010184.1"/>
</dbReference>
<dbReference type="SMART" id="SM00226">
    <property type="entry name" value="LMWPc"/>
    <property type="match status" value="1"/>
</dbReference>
<dbReference type="CDD" id="cd16343">
    <property type="entry name" value="LMWPTP"/>
    <property type="match status" value="1"/>
</dbReference>
<gene>
    <name evidence="8" type="ordered locus">BcerKBAB4_0387</name>
</gene>
<dbReference type="EC" id="3.1.3.48" evidence="2"/>
<evidence type="ECO:0000256" key="1">
    <source>
        <dbReference type="ARBA" id="ARBA00011063"/>
    </source>
</evidence>
<evidence type="ECO:0000256" key="5">
    <source>
        <dbReference type="ARBA" id="ARBA00051722"/>
    </source>
</evidence>
<dbReference type="InterPro" id="IPR050438">
    <property type="entry name" value="LMW_PTPase"/>
</dbReference>
<organism evidence="8 9">
    <name type="scientific">Bacillus mycoides (strain KBAB4)</name>
    <name type="common">Bacillus weihenstephanensis</name>
    <dbReference type="NCBI Taxonomy" id="315730"/>
    <lineage>
        <taxon>Bacteria</taxon>
        <taxon>Bacillati</taxon>
        <taxon>Bacillota</taxon>
        <taxon>Bacilli</taxon>
        <taxon>Bacillales</taxon>
        <taxon>Bacillaceae</taxon>
        <taxon>Bacillus</taxon>
        <taxon>Bacillus cereus group</taxon>
    </lineage>
</organism>
<feature type="active site" description="Proton donor" evidence="6">
    <location>
        <position position="141"/>
    </location>
</feature>
<dbReference type="InterPro" id="IPR017867">
    <property type="entry name" value="Tyr_phospatase_low_mol_wt"/>
</dbReference>
<dbReference type="PANTHER" id="PTHR11717">
    <property type="entry name" value="LOW MOLECULAR WEIGHT PROTEIN TYROSINE PHOSPHATASE"/>
    <property type="match status" value="1"/>
</dbReference>
<evidence type="ECO:0000313" key="8">
    <source>
        <dbReference type="EMBL" id="ABY41653.1"/>
    </source>
</evidence>
<proteinExistence type="inferred from homology"/>
<dbReference type="Proteomes" id="UP000002154">
    <property type="component" value="Chromosome"/>
</dbReference>
<dbReference type="SUPFAM" id="SSF52788">
    <property type="entry name" value="Phosphotyrosine protein phosphatases I"/>
    <property type="match status" value="1"/>
</dbReference>
<protein>
    <recommendedName>
        <fullName evidence="2">protein-tyrosine-phosphatase</fullName>
        <ecNumber evidence="2">3.1.3.48</ecNumber>
    </recommendedName>
</protein>
<dbReference type="AlphaFoldDB" id="A9VSL7"/>
<evidence type="ECO:0000313" key="9">
    <source>
        <dbReference type="Proteomes" id="UP000002154"/>
    </source>
</evidence>
<dbReference type="PANTHER" id="PTHR11717:SF7">
    <property type="entry name" value="LOW MOLECULAR WEIGHT PHOSPHOTYROSINE PROTEIN PHOSPHATASE"/>
    <property type="match status" value="1"/>
</dbReference>
<dbReference type="EMBL" id="CP000903">
    <property type="protein sequence ID" value="ABY41653.1"/>
    <property type="molecule type" value="Genomic_DNA"/>
</dbReference>
<dbReference type="PRINTS" id="PR00719">
    <property type="entry name" value="LMWPTPASE"/>
</dbReference>